<feature type="compositionally biased region" description="Low complexity" evidence="1">
    <location>
        <begin position="40"/>
        <end position="54"/>
    </location>
</feature>
<reference evidence="2" key="1">
    <citation type="submission" date="2020-05" db="EMBL/GenBank/DDBJ databases">
        <authorList>
            <person name="Chiriac C."/>
            <person name="Salcher M."/>
            <person name="Ghai R."/>
            <person name="Kavagutti S V."/>
        </authorList>
    </citation>
    <scope>NUCLEOTIDE SEQUENCE</scope>
</reference>
<sequence>MGVGSGQVRADRNRFRDGASLIALALFLVLSTVACGGSTGPDRTAPTTAAPVAPSTQSTEVPPMTLVELTGPYWFATPTRNIACVVRGGEARCDVVERTWSAPAKPSDCPFDWGPTLGVQGSSAGRFVCVSDSVFDAPDTVPWGSAVRGGSAICEVRPEGVTCRTDVGHGFFLSEESYRLF</sequence>
<dbReference type="Pfam" id="PF20341">
    <property type="entry name" value="DUF6636"/>
    <property type="match status" value="1"/>
</dbReference>
<gene>
    <name evidence="2" type="ORF">UFOPK1835_01890</name>
</gene>
<name>A0A6J6IDC7_9ZZZZ</name>
<dbReference type="EMBL" id="CAEZUP010000113">
    <property type="protein sequence ID" value="CAB4622419.1"/>
    <property type="molecule type" value="Genomic_DNA"/>
</dbReference>
<dbReference type="AlphaFoldDB" id="A0A6J6IDC7"/>
<accession>A0A6J6IDC7</accession>
<feature type="region of interest" description="Disordered" evidence="1">
    <location>
        <begin position="39"/>
        <end position="63"/>
    </location>
</feature>
<proteinExistence type="predicted"/>
<evidence type="ECO:0000256" key="1">
    <source>
        <dbReference type="SAM" id="MobiDB-lite"/>
    </source>
</evidence>
<dbReference type="InterPro" id="IPR046576">
    <property type="entry name" value="DUF6636"/>
</dbReference>
<evidence type="ECO:0000313" key="2">
    <source>
        <dbReference type="EMBL" id="CAB4622419.1"/>
    </source>
</evidence>
<protein>
    <submittedName>
        <fullName evidence="2">Unannotated protein</fullName>
    </submittedName>
</protein>
<organism evidence="2">
    <name type="scientific">freshwater metagenome</name>
    <dbReference type="NCBI Taxonomy" id="449393"/>
    <lineage>
        <taxon>unclassified sequences</taxon>
        <taxon>metagenomes</taxon>
        <taxon>ecological metagenomes</taxon>
    </lineage>
</organism>